<feature type="binding site" evidence="6">
    <location>
        <begin position="35"/>
        <end position="40"/>
    </location>
    <ligand>
        <name>ATP</name>
        <dbReference type="ChEBI" id="CHEBI:30616"/>
    </ligand>
</feature>
<dbReference type="Gene3D" id="3.40.50.620">
    <property type="entry name" value="HUPs"/>
    <property type="match status" value="1"/>
</dbReference>
<dbReference type="RefSeq" id="WP_369312339.1">
    <property type="nucleotide sequence ID" value="NZ_JBEHZE010000001.1"/>
</dbReference>
<evidence type="ECO:0000256" key="2">
    <source>
        <dbReference type="ARBA" id="ARBA00022694"/>
    </source>
</evidence>
<reference evidence="8 9" key="1">
    <citation type="submission" date="2024-05" db="EMBL/GenBank/DDBJ databases">
        <title>Three bacterial strains, DH-69, EH-24, and ECK-19 isolated from coastal sediments.</title>
        <authorList>
            <person name="Ye Y.-Q."/>
            <person name="Du Z.-J."/>
        </authorList>
    </citation>
    <scope>NUCLEOTIDE SEQUENCE [LARGE SCALE GENOMIC DNA]</scope>
    <source>
        <strain evidence="8 9">ECK-19</strain>
    </source>
</reference>
<evidence type="ECO:0000313" key="9">
    <source>
        <dbReference type="Proteomes" id="UP001560685"/>
    </source>
</evidence>
<evidence type="ECO:0000256" key="6">
    <source>
        <dbReference type="HAMAP-Rule" id="MF_01161"/>
    </source>
</evidence>
<dbReference type="Pfam" id="PF01171">
    <property type="entry name" value="ATP_bind_3"/>
    <property type="match status" value="1"/>
</dbReference>
<comment type="similarity">
    <text evidence="6">Belongs to the tRNA(Ile)-lysidine synthase family.</text>
</comment>
<name>A0ABV3Z0V6_9PROT</name>
<keyword evidence="3 6" id="KW-0547">Nucleotide-binding</keyword>
<comment type="caution">
    <text evidence="8">The sequence shown here is derived from an EMBL/GenBank/DDBJ whole genome shotgun (WGS) entry which is preliminary data.</text>
</comment>
<comment type="catalytic activity">
    <reaction evidence="5 6">
        <text>cytidine(34) in tRNA(Ile2) + L-lysine + ATP = lysidine(34) in tRNA(Ile2) + AMP + diphosphate + H(+)</text>
        <dbReference type="Rhea" id="RHEA:43744"/>
        <dbReference type="Rhea" id="RHEA-COMP:10625"/>
        <dbReference type="Rhea" id="RHEA-COMP:10670"/>
        <dbReference type="ChEBI" id="CHEBI:15378"/>
        <dbReference type="ChEBI" id="CHEBI:30616"/>
        <dbReference type="ChEBI" id="CHEBI:32551"/>
        <dbReference type="ChEBI" id="CHEBI:33019"/>
        <dbReference type="ChEBI" id="CHEBI:82748"/>
        <dbReference type="ChEBI" id="CHEBI:83665"/>
        <dbReference type="ChEBI" id="CHEBI:456215"/>
        <dbReference type="EC" id="6.3.4.19"/>
    </reaction>
</comment>
<dbReference type="GO" id="GO:0032267">
    <property type="term" value="F:tRNA(Ile)-lysidine synthase activity"/>
    <property type="evidence" value="ECO:0007669"/>
    <property type="project" value="UniProtKB-EC"/>
</dbReference>
<evidence type="ECO:0000256" key="4">
    <source>
        <dbReference type="ARBA" id="ARBA00022840"/>
    </source>
</evidence>
<dbReference type="Proteomes" id="UP001560685">
    <property type="component" value="Unassembled WGS sequence"/>
</dbReference>
<dbReference type="EC" id="6.3.4.19" evidence="6"/>
<dbReference type="InterPro" id="IPR012094">
    <property type="entry name" value="tRNA_Ile_lys_synt"/>
</dbReference>
<dbReference type="SUPFAM" id="SSF52402">
    <property type="entry name" value="Adenine nucleotide alpha hydrolases-like"/>
    <property type="match status" value="1"/>
</dbReference>
<dbReference type="EMBL" id="JBEHZE010000001">
    <property type="protein sequence ID" value="MEX6632415.1"/>
    <property type="molecule type" value="Genomic_DNA"/>
</dbReference>
<gene>
    <name evidence="6 8" type="primary">tilS</name>
    <name evidence="8" type="ORF">ABFZ84_02545</name>
</gene>
<keyword evidence="2 6" id="KW-0819">tRNA processing</keyword>
<evidence type="ECO:0000256" key="3">
    <source>
        <dbReference type="ARBA" id="ARBA00022741"/>
    </source>
</evidence>
<dbReference type="CDD" id="cd01992">
    <property type="entry name" value="TilS_N"/>
    <property type="match status" value="1"/>
</dbReference>
<evidence type="ECO:0000256" key="1">
    <source>
        <dbReference type="ARBA" id="ARBA00022598"/>
    </source>
</evidence>
<accession>A0ABV3Z0V6</accession>
<keyword evidence="1 6" id="KW-0436">Ligase</keyword>
<dbReference type="InterPro" id="IPR012795">
    <property type="entry name" value="tRNA_Ile_lys_synt_N"/>
</dbReference>
<organism evidence="8 9">
    <name type="scientific">Hyphococcus lacteus</name>
    <dbReference type="NCBI Taxonomy" id="3143536"/>
    <lineage>
        <taxon>Bacteria</taxon>
        <taxon>Pseudomonadati</taxon>
        <taxon>Pseudomonadota</taxon>
        <taxon>Alphaproteobacteria</taxon>
        <taxon>Parvularculales</taxon>
        <taxon>Parvularculaceae</taxon>
        <taxon>Hyphococcus</taxon>
    </lineage>
</organism>
<evidence type="ECO:0000259" key="7">
    <source>
        <dbReference type="Pfam" id="PF01171"/>
    </source>
</evidence>
<evidence type="ECO:0000256" key="5">
    <source>
        <dbReference type="ARBA" id="ARBA00048539"/>
    </source>
</evidence>
<dbReference type="HAMAP" id="MF_01161">
    <property type="entry name" value="tRNA_Ile_lys_synt"/>
    <property type="match status" value="1"/>
</dbReference>
<dbReference type="InterPro" id="IPR011063">
    <property type="entry name" value="TilS/TtcA_N"/>
</dbReference>
<proteinExistence type="inferred from homology"/>
<dbReference type="PANTHER" id="PTHR43033:SF1">
    <property type="entry name" value="TRNA(ILE)-LYSIDINE SYNTHASE-RELATED"/>
    <property type="match status" value="1"/>
</dbReference>
<keyword evidence="6" id="KW-0963">Cytoplasm</keyword>
<dbReference type="NCBIfam" id="TIGR02432">
    <property type="entry name" value="lysidine_TilS_N"/>
    <property type="match status" value="1"/>
</dbReference>
<keyword evidence="9" id="KW-1185">Reference proteome</keyword>
<comment type="subcellular location">
    <subcellularLocation>
        <location evidence="6">Cytoplasm</location>
    </subcellularLocation>
</comment>
<comment type="function">
    <text evidence="6">Ligates lysine onto the cytidine present at position 34 of the AUA codon-specific tRNA(Ile) that contains the anticodon CAU, in an ATP-dependent manner. Cytidine is converted to lysidine, thus changing the amino acid specificity of the tRNA from methionine to isoleucine.</text>
</comment>
<sequence>MTVNRMAGESPISLSAFASRAEALNIPKKFAIAVSGGRDSIALARLCAEYAGKTGAQVLAFTVDHGLRPEAGDEARQVAEWCAGFGIPHQVLRWEGGKPETGIQAAARSARYRLLIEAAQNSGCDALLTAHTRDDQAETVLMRLARGAGVRGLSAMHAETQIASGAGVPIRLLRPMLGFGRMDITQFLVAAGQDFVDDPSNDDHAYERVRVRALIGALEEQHLLSATALAATAAKMWDAEKRLREAEDTLFNSLAGQFHHWGGVSLGRVPSGRAGVVINDTLVGLARRLIFAVGGGDHPPNEAQTEAAIGQARSSSASTLGGALLKMRKDRLWFLREPAALLGRAGVAPLARVPLLGPLVWDNRFICAPDGPSVEIGPLGEEGEATLGVARSLFDGPPEALFTLPGVYAEGVLIDAPVRLFKGSDAAAFRSLTPERYASEIVRFS</sequence>
<comment type="domain">
    <text evidence="6">The N-terminal region contains the highly conserved SGGXDS motif, predicted to be a P-loop motif involved in ATP binding.</text>
</comment>
<dbReference type="InterPro" id="IPR014729">
    <property type="entry name" value="Rossmann-like_a/b/a_fold"/>
</dbReference>
<evidence type="ECO:0000313" key="8">
    <source>
        <dbReference type="EMBL" id="MEX6632415.1"/>
    </source>
</evidence>
<dbReference type="PANTHER" id="PTHR43033">
    <property type="entry name" value="TRNA(ILE)-LYSIDINE SYNTHASE-RELATED"/>
    <property type="match status" value="1"/>
</dbReference>
<feature type="domain" description="tRNA(Ile)-lysidine/2-thiocytidine synthase N-terminal" evidence="7">
    <location>
        <begin position="30"/>
        <end position="213"/>
    </location>
</feature>
<keyword evidence="4 6" id="KW-0067">ATP-binding</keyword>
<protein>
    <recommendedName>
        <fullName evidence="6">tRNA(Ile)-lysidine synthase</fullName>
        <ecNumber evidence="6">6.3.4.19</ecNumber>
    </recommendedName>
    <alternativeName>
        <fullName evidence="6">tRNA(Ile)-2-lysyl-cytidine synthase</fullName>
    </alternativeName>
    <alternativeName>
        <fullName evidence="6">tRNA(Ile)-lysidine synthetase</fullName>
    </alternativeName>
</protein>